<dbReference type="EMBL" id="UZAN01045673">
    <property type="protein sequence ID" value="VDP83006.1"/>
    <property type="molecule type" value="Genomic_DNA"/>
</dbReference>
<evidence type="ECO:0000256" key="1">
    <source>
        <dbReference type="SAM" id="MobiDB-lite"/>
    </source>
</evidence>
<sequence>MKEQLNDNSLNGSLSSFDTGLGGGGSHGALGIGPGPGGLSGAFGDLDWSSSSVPRGLGASSVPLPALATSTGGGRDRMQPVSAMGMPISNDPFFSTDPFATTADTAAQKATFPAGTAEKDVYECNAVDVFDFFSVLIKCNITVRNLIARKFATNQKRVYNV</sequence>
<dbReference type="AlphaFoldDB" id="A0A183AMM6"/>
<evidence type="ECO:0000313" key="2">
    <source>
        <dbReference type="EMBL" id="VDP83006.1"/>
    </source>
</evidence>
<evidence type="ECO:0000313" key="3">
    <source>
        <dbReference type="Proteomes" id="UP000272942"/>
    </source>
</evidence>
<gene>
    <name evidence="2" type="ORF">ECPE_LOCUS8211</name>
</gene>
<keyword evidence="3" id="KW-1185">Reference proteome</keyword>
<dbReference type="WBParaSite" id="ECPE_0000823301-mRNA-1">
    <property type="protein sequence ID" value="ECPE_0000823301-mRNA-1"/>
    <property type="gene ID" value="ECPE_0000823301"/>
</dbReference>
<reference evidence="2 3" key="2">
    <citation type="submission" date="2018-11" db="EMBL/GenBank/DDBJ databases">
        <authorList>
            <consortium name="Pathogen Informatics"/>
        </authorList>
    </citation>
    <scope>NUCLEOTIDE SEQUENCE [LARGE SCALE GENOMIC DNA]</scope>
    <source>
        <strain evidence="2 3">Egypt</strain>
    </source>
</reference>
<name>A0A183AMM6_9TREM</name>
<proteinExistence type="predicted"/>
<reference evidence="4" key="1">
    <citation type="submission" date="2016-06" db="UniProtKB">
        <authorList>
            <consortium name="WormBaseParasite"/>
        </authorList>
    </citation>
    <scope>IDENTIFICATION</scope>
</reference>
<protein>
    <submittedName>
        <fullName evidence="4">Clathrin light chain</fullName>
    </submittedName>
</protein>
<organism evidence="4">
    <name type="scientific">Echinostoma caproni</name>
    <dbReference type="NCBI Taxonomy" id="27848"/>
    <lineage>
        <taxon>Eukaryota</taxon>
        <taxon>Metazoa</taxon>
        <taxon>Spiralia</taxon>
        <taxon>Lophotrochozoa</taxon>
        <taxon>Platyhelminthes</taxon>
        <taxon>Trematoda</taxon>
        <taxon>Digenea</taxon>
        <taxon>Plagiorchiida</taxon>
        <taxon>Echinostomata</taxon>
        <taxon>Echinostomatoidea</taxon>
        <taxon>Echinostomatidae</taxon>
        <taxon>Echinostoma</taxon>
    </lineage>
</organism>
<feature type="region of interest" description="Disordered" evidence="1">
    <location>
        <begin position="54"/>
        <end position="82"/>
    </location>
</feature>
<evidence type="ECO:0000313" key="4">
    <source>
        <dbReference type="WBParaSite" id="ECPE_0000823301-mRNA-1"/>
    </source>
</evidence>
<dbReference type="Proteomes" id="UP000272942">
    <property type="component" value="Unassembled WGS sequence"/>
</dbReference>
<accession>A0A183AMM6</accession>